<name>A0ABP8NI26_9BACT</name>
<feature type="compositionally biased region" description="Polar residues" evidence="2">
    <location>
        <begin position="1523"/>
        <end position="1533"/>
    </location>
</feature>
<dbReference type="SUPFAM" id="SSF50998">
    <property type="entry name" value="Quinoprotein alcohol dehydrogenase-like"/>
    <property type="match status" value="3"/>
</dbReference>
<evidence type="ECO:0000256" key="2">
    <source>
        <dbReference type="SAM" id="MobiDB-lite"/>
    </source>
</evidence>
<dbReference type="InterPro" id="IPR011047">
    <property type="entry name" value="Quinoprotein_ADH-like_sf"/>
</dbReference>
<dbReference type="Gene3D" id="2.130.10.10">
    <property type="entry name" value="YVTN repeat-like/Quinoprotein amine dehydrogenase"/>
    <property type="match status" value="2"/>
</dbReference>
<dbReference type="PROSITE" id="PS50005">
    <property type="entry name" value="TPR"/>
    <property type="match status" value="1"/>
</dbReference>
<reference evidence="5" key="1">
    <citation type="journal article" date="2019" name="Int. J. Syst. Evol. Microbiol.">
        <title>The Global Catalogue of Microorganisms (GCM) 10K type strain sequencing project: providing services to taxonomists for standard genome sequencing and annotation.</title>
        <authorList>
            <consortium name="The Broad Institute Genomics Platform"/>
            <consortium name="The Broad Institute Genome Sequencing Center for Infectious Disease"/>
            <person name="Wu L."/>
            <person name="Ma J."/>
        </authorList>
    </citation>
    <scope>NUCLEOTIDE SEQUENCE [LARGE SCALE GENOMIC DNA]</scope>
    <source>
        <strain evidence="5">JCM 17759</strain>
    </source>
</reference>
<dbReference type="InterPro" id="IPR019734">
    <property type="entry name" value="TPR_rpt"/>
</dbReference>
<proteinExistence type="predicted"/>
<dbReference type="PANTHER" id="PTHR34512">
    <property type="entry name" value="CELL SURFACE PROTEIN"/>
    <property type="match status" value="1"/>
</dbReference>
<evidence type="ECO:0000259" key="3">
    <source>
        <dbReference type="Pfam" id="PF13360"/>
    </source>
</evidence>
<dbReference type="SUPFAM" id="SSF48452">
    <property type="entry name" value="TPR-like"/>
    <property type="match status" value="1"/>
</dbReference>
<evidence type="ECO:0000313" key="5">
    <source>
        <dbReference type="Proteomes" id="UP001500840"/>
    </source>
</evidence>
<dbReference type="Proteomes" id="UP001500840">
    <property type="component" value="Unassembled WGS sequence"/>
</dbReference>
<dbReference type="Gene3D" id="1.25.40.10">
    <property type="entry name" value="Tetratricopeptide repeat domain"/>
    <property type="match status" value="1"/>
</dbReference>
<dbReference type="Pfam" id="PF14559">
    <property type="entry name" value="TPR_19"/>
    <property type="match status" value="1"/>
</dbReference>
<evidence type="ECO:0000256" key="1">
    <source>
        <dbReference type="PROSITE-ProRule" id="PRU00339"/>
    </source>
</evidence>
<dbReference type="InterPro" id="IPR015943">
    <property type="entry name" value="WD40/YVTN_repeat-like_dom_sf"/>
</dbReference>
<accession>A0ABP8NI26</accession>
<organism evidence="4 5">
    <name type="scientific">Novipirellula rosea</name>
    <dbReference type="NCBI Taxonomy" id="1031540"/>
    <lineage>
        <taxon>Bacteria</taxon>
        <taxon>Pseudomonadati</taxon>
        <taxon>Planctomycetota</taxon>
        <taxon>Planctomycetia</taxon>
        <taxon>Pirellulales</taxon>
        <taxon>Pirellulaceae</taxon>
        <taxon>Novipirellula</taxon>
    </lineage>
</organism>
<protein>
    <submittedName>
        <fullName evidence="4">PQQ-binding-like beta-propeller repeat protein</fullName>
    </submittedName>
</protein>
<comment type="caution">
    <text evidence="4">The sequence shown here is derived from an EMBL/GenBank/DDBJ whole genome shotgun (WGS) entry which is preliminary data.</text>
</comment>
<keyword evidence="5" id="KW-1185">Reference proteome</keyword>
<feature type="region of interest" description="Disordered" evidence="2">
    <location>
        <begin position="1508"/>
        <end position="1533"/>
    </location>
</feature>
<evidence type="ECO:0000313" key="4">
    <source>
        <dbReference type="EMBL" id="GAA4466190.1"/>
    </source>
</evidence>
<dbReference type="InterPro" id="IPR002372">
    <property type="entry name" value="PQQ_rpt_dom"/>
</dbReference>
<keyword evidence="1" id="KW-0802">TPR repeat</keyword>
<dbReference type="EMBL" id="BAABGA010000082">
    <property type="protein sequence ID" value="GAA4466190.1"/>
    <property type="molecule type" value="Genomic_DNA"/>
</dbReference>
<sequence length="1533" mass="170251">MLTLTNMDRFRFYVACFSVVFVATAVEKGWGQGFFRPIGGAQSGRFIEAPRNMQQQLREAERSIENENYSDAVVRLGDLLQRDARSIDDSELNGQDFFLDASDAVENKKRFTESLFRRARNMVGELPIKGREMYQLRYGALARKMLDDAAASRDWRVVAEVRRKYFHTDAGYDASLLLAKREFFAGHPLAASLLLDDIVTVPAAMSRLGESVKLFYAAACQISGRSIEQLDLQGSTITVSGKQQPVPSNDELASWIEQHFRSGVTVDRNDADYSIFGGEPNRNELSQGEMPLENERWMLDTTASPRQGRALREIASSLSSSGKLPPPSWTPLRVGNQLLMRTTERLVGVDYLSGKRVWMYPWFSAQQSHHSTEIEFDAIPGEDDAADLLTQRVWNDLPYGEISSDGTRVFMVDDLGQVEMASFSPIMGMRGTRPTDSSSNTLIALDLATEGKMLWRLGKGEDTASTLSDAFFLGPPLPLDGRLYTIVEIAGDILLVCLEPATGEELWRQHLVAVETGGIETDPIRRVAGATPTFHEGVLICPTGAGAMVAIDLADRMLRWGVVFNRNDEFARSMSGRGRGVETVPLMQRWHNGAPIASGQSLLVTPIESDRLIGLDVVTGESLFPEKNRITMRYLAGIRDDKFFLVGTNQISAYDVKTGNSLWTSKSDLLSVGQTISGRGVFGDDFYLLPTTSNEIIKVSLEDGSVLARRTLRFQLGNLVAAQGELVSQGATSIAVAYGEASLEPKIEQALNRNPEDIQALIHKAELLIQRGERDEALKMLAKARAQEPENDTALMLSVAAMLDSLRESPEVDGELVETLDQLIYQPEQRVELLALRVRAALQNKQHLDAAKYMLKLSDVVTMEPASKDAANRIVSEVARQCSLDAWIAARSAELASRMDETERASVDQMFADSFAEKRHSPNNLLWQLIRQFGSLSASDLIRDELSSRLEKDQEWLRAYSLQLGTRYATPDQLATLPTSRLFHLAKIHSLSGYAKDALHIVAMLRDREDGPDAELLDQIEAATLPLVKTRTWPDSAKVKWEPRPSRMRATMALNQQVSETTILAGQEFQGWRLVSEGAFALALRNPLGYPRAIPLDLENRQRDMGQNEAMIAGGVMIVVTPNALVAVDLHRLDSQANESVLWRHSLSSDDSPLLKRRSNPTRFGDQVFQYLINGVSARNLVPTFNLGPILGDRVLALQGGELMSLDLLTKETQWRNSDAPISGVVLSDGNEIAVVSDSEKRIVFFNLHDGAKLRETAWENGQIWSSIGEHVLSYLPTGTSREYEIRLFNPFTNKVKLSRRANEANRTNENIPASYGRLLGGRYLTLLDTEGNAAIWDLISATEISSITLPAYPDLIGLHAMVLEDKCFLLPMRRPQQSDVPPTSQLHTRQGNDHETTDAIFAISLNDGKSLWQNEFDEPWGCTIHQPDATPVVLLTRGRSIFPNPRVRTRTLDFLALDVDDGHEVNSVIGKDVPSHTNELETQTKLPPGQDLMIVDIGIEKLQLNFDTTDDVDDESDVDSEASPSQTEDAQP</sequence>
<feature type="compositionally biased region" description="Acidic residues" evidence="2">
    <location>
        <begin position="1509"/>
        <end position="1521"/>
    </location>
</feature>
<feature type="repeat" description="TPR" evidence="1">
    <location>
        <begin position="758"/>
        <end position="791"/>
    </location>
</feature>
<feature type="domain" description="Pyrrolo-quinoline quinone repeat" evidence="3">
    <location>
        <begin position="441"/>
        <end position="561"/>
    </location>
</feature>
<gene>
    <name evidence="4" type="ORF">GCM10023156_54660</name>
</gene>
<dbReference type="InterPro" id="IPR011990">
    <property type="entry name" value="TPR-like_helical_dom_sf"/>
</dbReference>
<dbReference type="PANTHER" id="PTHR34512:SF30">
    <property type="entry name" value="OUTER MEMBRANE PROTEIN ASSEMBLY FACTOR BAMB"/>
    <property type="match status" value="1"/>
</dbReference>
<dbReference type="Pfam" id="PF13360">
    <property type="entry name" value="PQQ_2"/>
    <property type="match status" value="2"/>
</dbReference>
<dbReference type="RefSeq" id="WP_345326942.1">
    <property type="nucleotide sequence ID" value="NZ_BAABGA010000082.1"/>
</dbReference>
<feature type="domain" description="Pyrrolo-quinoline quinone repeat" evidence="3">
    <location>
        <begin position="593"/>
        <end position="740"/>
    </location>
</feature>